<dbReference type="SMART" id="SM00100">
    <property type="entry name" value="cNMP"/>
    <property type="match status" value="1"/>
</dbReference>
<protein>
    <recommendedName>
        <fullName evidence="5">Cyclic nucleotide-binding domain-containing protein</fullName>
    </recommendedName>
</protein>
<dbReference type="InterPro" id="IPR000595">
    <property type="entry name" value="cNMP-bd_dom"/>
</dbReference>
<evidence type="ECO:0000256" key="3">
    <source>
        <dbReference type="ARBA" id="ARBA00023163"/>
    </source>
</evidence>
<dbReference type="RefSeq" id="WP_165363901.1">
    <property type="nucleotide sequence ID" value="NZ_UWOC01000143.1"/>
</dbReference>
<evidence type="ECO:0000313" key="7">
    <source>
        <dbReference type="Proteomes" id="UP000289200"/>
    </source>
</evidence>
<dbReference type="GO" id="GO:0003700">
    <property type="term" value="F:DNA-binding transcription factor activity"/>
    <property type="evidence" value="ECO:0007669"/>
    <property type="project" value="TreeGrafter"/>
</dbReference>
<dbReference type="PROSITE" id="PS50042">
    <property type="entry name" value="CNMP_BINDING_3"/>
    <property type="match status" value="1"/>
</dbReference>
<comment type="caution">
    <text evidence="6">The sequence shown here is derived from an EMBL/GenBank/DDBJ whole genome shotgun (WGS) entry which is preliminary data.</text>
</comment>
<accession>A0A447CVK0</accession>
<gene>
    <name evidence="6" type="ORF">RHODGE_RHODGE_02406</name>
</gene>
<dbReference type="InterPro" id="IPR036388">
    <property type="entry name" value="WH-like_DNA-bd_sf"/>
</dbReference>
<dbReference type="Gene3D" id="1.10.10.10">
    <property type="entry name" value="Winged helix-like DNA-binding domain superfamily/Winged helix DNA-binding domain"/>
    <property type="match status" value="1"/>
</dbReference>
<dbReference type="InterPro" id="IPR050397">
    <property type="entry name" value="Env_Response_Regulators"/>
</dbReference>
<evidence type="ECO:0000256" key="4">
    <source>
        <dbReference type="SAM" id="MobiDB-lite"/>
    </source>
</evidence>
<dbReference type="CDD" id="cd00038">
    <property type="entry name" value="CAP_ED"/>
    <property type="match status" value="1"/>
</dbReference>
<dbReference type="AlphaFoldDB" id="A0A447CVK0"/>
<reference evidence="7" key="1">
    <citation type="submission" date="2018-10" db="EMBL/GenBank/DDBJ databases">
        <authorList>
            <person name="Peiro R."/>
            <person name="Begona"/>
            <person name="Cbmso G."/>
            <person name="Lopez M."/>
            <person name="Gonzalez S."/>
            <person name="Sacristan E."/>
            <person name="Castillo E."/>
        </authorList>
    </citation>
    <scope>NUCLEOTIDE SEQUENCE [LARGE SCALE GENOMIC DNA]</scope>
</reference>
<organism evidence="6 7">
    <name type="scientific">Rhodoplanes serenus</name>
    <dbReference type="NCBI Taxonomy" id="200615"/>
    <lineage>
        <taxon>Bacteria</taxon>
        <taxon>Pseudomonadati</taxon>
        <taxon>Pseudomonadota</taxon>
        <taxon>Alphaproteobacteria</taxon>
        <taxon>Hyphomicrobiales</taxon>
        <taxon>Nitrobacteraceae</taxon>
        <taxon>Rhodoplanes</taxon>
    </lineage>
</organism>
<dbReference type="SUPFAM" id="SSF46785">
    <property type="entry name" value="Winged helix' DNA-binding domain"/>
    <property type="match status" value="1"/>
</dbReference>
<dbReference type="EMBL" id="UWOC01000143">
    <property type="protein sequence ID" value="VCU09233.1"/>
    <property type="molecule type" value="Genomic_DNA"/>
</dbReference>
<dbReference type="Pfam" id="PF13545">
    <property type="entry name" value="HTH_Crp_2"/>
    <property type="match status" value="1"/>
</dbReference>
<proteinExistence type="predicted"/>
<dbReference type="Gene3D" id="2.60.120.10">
    <property type="entry name" value="Jelly Rolls"/>
    <property type="match status" value="1"/>
</dbReference>
<feature type="region of interest" description="Disordered" evidence="4">
    <location>
        <begin position="255"/>
        <end position="274"/>
    </location>
</feature>
<dbReference type="InterPro" id="IPR014710">
    <property type="entry name" value="RmlC-like_jellyroll"/>
</dbReference>
<dbReference type="Pfam" id="PF00027">
    <property type="entry name" value="cNMP_binding"/>
    <property type="match status" value="1"/>
</dbReference>
<dbReference type="InterPro" id="IPR018490">
    <property type="entry name" value="cNMP-bd_dom_sf"/>
</dbReference>
<dbReference type="PANTHER" id="PTHR24567:SF74">
    <property type="entry name" value="HTH-TYPE TRANSCRIPTIONAL REGULATOR ARCR"/>
    <property type="match status" value="1"/>
</dbReference>
<evidence type="ECO:0000259" key="5">
    <source>
        <dbReference type="PROSITE" id="PS50042"/>
    </source>
</evidence>
<dbReference type="Proteomes" id="UP000289200">
    <property type="component" value="Unassembled WGS sequence"/>
</dbReference>
<evidence type="ECO:0000256" key="2">
    <source>
        <dbReference type="ARBA" id="ARBA00023125"/>
    </source>
</evidence>
<sequence>MSEFGLPGAAGPNGKLAALSRGGNATSNGVLAALSPEAFGRLKPFLRERFFRDGHVLWKGGERPDRVYFPVSGMISLVVAAKPGAALEVGSVGRESAVGFDGGADAPTAPASGVVHASGTFVHMPAREFAAASRQSEELHRVELVCREWILAQAQQVAVCNAIHSADARFGRWLARAAEATGSDVVAVTQEVAAEMLGLRRTTVTLIAQNLQAAGIIRYQRGVITILDHTGLRGAACSCSASLGPSRWPSRLVASRADGAGADRPSAEAANRSG</sequence>
<dbReference type="SUPFAM" id="SSF51206">
    <property type="entry name" value="cAMP-binding domain-like"/>
    <property type="match status" value="1"/>
</dbReference>
<keyword evidence="1" id="KW-0805">Transcription regulation</keyword>
<feature type="domain" description="Cyclic nucleotide-binding" evidence="5">
    <location>
        <begin position="30"/>
        <end position="99"/>
    </location>
</feature>
<evidence type="ECO:0000313" key="6">
    <source>
        <dbReference type="EMBL" id="VCU09233.1"/>
    </source>
</evidence>
<dbReference type="GO" id="GO:0005829">
    <property type="term" value="C:cytosol"/>
    <property type="evidence" value="ECO:0007669"/>
    <property type="project" value="TreeGrafter"/>
</dbReference>
<evidence type="ECO:0000256" key="1">
    <source>
        <dbReference type="ARBA" id="ARBA00023015"/>
    </source>
</evidence>
<keyword evidence="7" id="KW-1185">Reference proteome</keyword>
<dbReference type="PANTHER" id="PTHR24567">
    <property type="entry name" value="CRP FAMILY TRANSCRIPTIONAL REGULATORY PROTEIN"/>
    <property type="match status" value="1"/>
</dbReference>
<keyword evidence="3" id="KW-0804">Transcription</keyword>
<keyword evidence="2" id="KW-0238">DNA-binding</keyword>
<dbReference type="InterPro" id="IPR036390">
    <property type="entry name" value="WH_DNA-bd_sf"/>
</dbReference>
<name>A0A447CVK0_9BRAD</name>
<dbReference type="InterPro" id="IPR012318">
    <property type="entry name" value="HTH_CRP"/>
</dbReference>
<dbReference type="GO" id="GO:0003677">
    <property type="term" value="F:DNA binding"/>
    <property type="evidence" value="ECO:0007669"/>
    <property type="project" value="UniProtKB-KW"/>
</dbReference>